<evidence type="ECO:0000313" key="8">
    <source>
        <dbReference type="EMBL" id="CAL1156340.1"/>
    </source>
</evidence>
<dbReference type="Proteomes" id="UP001152797">
    <property type="component" value="Unassembled WGS sequence"/>
</dbReference>
<keyword evidence="9" id="KW-0548">Nucleotidyltransferase</keyword>
<sequence>MAERGGIPTFNLEDDDGADDASAAAAPGLPAAPKLSLASPPLKKSKSVVITGNNDEQTDPGEADLEPAFPPPPLLALPAADTAMGPLEQQSLHTVLNQWAERLENTLSRTVGRKLDAIQANQQVVLQTVDAHTSQISSLAQGLDGVKAKIQKLEASPPQHQEGAGSQVQQLQKDLRVLTDKVDQLSSLSARAPSAPPPQRDSAAPVHDTSRRARSAAPFRRMTSDDAPLIDWNHLVIGGWGVDTRRDTIHAEATQLLEKMQASDKVVEVIVYGKRSSTCHVFLQPLPEPDARQQILSWQAQFKDKFVLPSSGKPAWLTAHKSTQLRFKNRITKQALHLVQTLLGQGSTKQVDCDWARQLIWVDDCRVAGARIGDFDPEPNATLCEHNLRDDKLQQAASLHFHASRLARVTGKTVPDIQQFLAQPRIANAQLPHGHSLQPLQLATWNVHGKSICQTAAALADQQISFDALALQEVGALPEGIDADPSLLIDAADLPIAARDDLANYWILGTNNLQSHLGQALLFDKTLFPAILQVHKGQRSLGAKLALRSGGFLWILGVHFPHHQNDMDVYAAATREIHSFAAKVQGTPFLIAGDWNSQPDGPNMDQQALEIACLAAEDLLHIAMPAGPTWQRKTYDFFLCSQHLHSKLSPATAQPYTVPHMRDLLPSDHHLVAWDLVWEKGSKRKRASHFHTAKWTINSEALAAAIQSAAPARTAWDELCRLAHCSQRRALSKKYVDPPALKQLCQLRNNTFDTTLRASLSRQILHQRREAKQQWALDLQNDAAMGDDASIAFLKARRRKASNWTTLIDTCGSREAAADAVRTHFAQVFSATPAKQRDQECSQSLHTLSAHMGATKPLPIASPELHTALLKLHRGKTSGASGMSNEFLLAAAQHTEGEHLLLQALNDMFLQGNFHPDLTRGVACLIPKIQQAKTANDIRPILLLEVLQKVFCRILMTRLQPLWCPLFAQLGAVPGGQAIEALFAAHSMMSIAKVMHKHYLFIKMDLKGAFDNLKHASVAQFLASLPPSAAWEAKRLLQLLLSQTLDFQFLQEEWQLRSTAGTPQGGSHSAGLFARTLDYFLAKLVTKWERLGYRAPFDPLWLLLYVDDIMLCFKNWRQACALMPSFLDMLNSIGMKVNFSKSCVIVDAVLLRAAATECTSPLLREFQWSETTSYLNRPFGYQVSVETLCQQVAQKVHAAWGSLRCILGRRWWTNPSQTDTLLTKHVGSVFLWLSPVLYPYSAVLNSIQTLQTTVFADALGLFIPDLSYDTAVQLVRLRRHVVKRWLLHVAPAGNWCAKLLRRLWTFTGHICRQTSHPSQPARVMMGLFASTHAHGLARPGPWKTLHALFHKFWTSHELEGDFLNTALDRESWKTLEPAFVQWFQPSTRCNVEFLQCSPWESPDMLLRAHVPWVHTIVVQLTNVADNRWRLAVTWLDETDGMCSWSHFSDQNSKLTTFTSGMACCLRYLAMIYQPFVIQIAFATASDWALVFANSEAVNSMLWPAGLGMALGFSVLAAATKATGTRLSSYERIFLRSCFCVLLAPIAGENSFPPVSSPNRRLLMLRGALGFIAVSSYYEAIARIPLATLTLISRLHPLLSTALAGLILGEPVPRQQMVVLLVATLGTALLTPAEELFSSDGSAWGYSAALLAALFTALALLCVRTLTVLGEPAHHAREAFHWGNLCGSLALGLPRGFSWPSYNEALWILITAVSMQLAQLALTHVLRSPVVSATKYFFLNVVLNLAFGVLLGDPWPSARETFGAAVILLSIAYGGSIEAVPVATPAVATPKKSSRMQDEYGWPGPLFSPEPGATSTSFDVDVVLKGSRWRIRDVRHSQEVHAAGGITISIFRTEAQTVLQVSDCRGDAESKSQTEAVWSQKVEVKLSRVGISLILAPVELFYAQLEVIRLELRQGSAEAQQLRLSVAAAQVDCQLSNRVDARNGFGRSLPARSVLPAMIFANRGDGGRAFLSLYIQRASTSQDWMVAKHRHPLP</sequence>
<dbReference type="SUPFAM" id="SSF56219">
    <property type="entry name" value="DNase I-like"/>
    <property type="match status" value="1"/>
</dbReference>
<feature type="domain" description="Reverse transcriptase" evidence="6">
    <location>
        <begin position="907"/>
        <end position="1183"/>
    </location>
</feature>
<dbReference type="Gene3D" id="3.30.70.270">
    <property type="match status" value="1"/>
</dbReference>
<feature type="compositionally biased region" description="Low complexity" evidence="5">
    <location>
        <begin position="20"/>
        <end position="42"/>
    </location>
</feature>
<accession>A0A9P1G9V5</accession>
<keyword evidence="2" id="KW-0812">Transmembrane</keyword>
<dbReference type="OrthoDB" id="1421278at2759"/>
<dbReference type="InterPro" id="IPR043502">
    <property type="entry name" value="DNA/RNA_pol_sf"/>
</dbReference>
<dbReference type="EMBL" id="CAMXCT010003190">
    <property type="protein sequence ID" value="CAI4002965.1"/>
    <property type="molecule type" value="Genomic_DNA"/>
</dbReference>
<dbReference type="SUPFAM" id="SSF56672">
    <property type="entry name" value="DNA/RNA polymerases"/>
    <property type="match status" value="1"/>
</dbReference>
<dbReference type="InterPro" id="IPR000477">
    <property type="entry name" value="RT_dom"/>
</dbReference>
<evidence type="ECO:0000256" key="3">
    <source>
        <dbReference type="ARBA" id="ARBA00022989"/>
    </source>
</evidence>
<keyword evidence="3" id="KW-1133">Transmembrane helix</keyword>
<evidence type="ECO:0000256" key="2">
    <source>
        <dbReference type="ARBA" id="ARBA00022692"/>
    </source>
</evidence>
<dbReference type="Pfam" id="PF00892">
    <property type="entry name" value="EamA"/>
    <property type="match status" value="1"/>
</dbReference>
<dbReference type="InterPro" id="IPR036691">
    <property type="entry name" value="Endo/exonu/phosph_ase_sf"/>
</dbReference>
<evidence type="ECO:0000256" key="4">
    <source>
        <dbReference type="ARBA" id="ARBA00023136"/>
    </source>
</evidence>
<dbReference type="InterPro" id="IPR000620">
    <property type="entry name" value="EamA_dom"/>
</dbReference>
<feature type="region of interest" description="Disordered" evidence="5">
    <location>
        <begin position="187"/>
        <end position="218"/>
    </location>
</feature>
<keyword evidence="4" id="KW-0472">Membrane</keyword>
<dbReference type="GO" id="GO:0003964">
    <property type="term" value="F:RNA-directed DNA polymerase activity"/>
    <property type="evidence" value="ECO:0007669"/>
    <property type="project" value="UniProtKB-KW"/>
</dbReference>
<keyword evidence="10" id="KW-1185">Reference proteome</keyword>
<evidence type="ECO:0000313" key="10">
    <source>
        <dbReference type="Proteomes" id="UP001152797"/>
    </source>
</evidence>
<organism evidence="7">
    <name type="scientific">Cladocopium goreaui</name>
    <dbReference type="NCBI Taxonomy" id="2562237"/>
    <lineage>
        <taxon>Eukaryota</taxon>
        <taxon>Sar</taxon>
        <taxon>Alveolata</taxon>
        <taxon>Dinophyceae</taxon>
        <taxon>Suessiales</taxon>
        <taxon>Symbiodiniaceae</taxon>
        <taxon>Cladocopium</taxon>
    </lineage>
</organism>
<dbReference type="SUPFAM" id="SSF103481">
    <property type="entry name" value="Multidrug resistance efflux transporter EmrE"/>
    <property type="match status" value="1"/>
</dbReference>
<evidence type="ECO:0000259" key="6">
    <source>
        <dbReference type="PROSITE" id="PS50878"/>
    </source>
</evidence>
<dbReference type="PROSITE" id="PS50878">
    <property type="entry name" value="RT_POL"/>
    <property type="match status" value="1"/>
</dbReference>
<proteinExistence type="predicted"/>
<dbReference type="PANTHER" id="PTHR22911">
    <property type="entry name" value="ACYL-MALONYL CONDENSING ENZYME-RELATED"/>
    <property type="match status" value="1"/>
</dbReference>
<reference evidence="7" key="1">
    <citation type="submission" date="2022-10" db="EMBL/GenBank/DDBJ databases">
        <authorList>
            <person name="Chen Y."/>
            <person name="Dougan E. K."/>
            <person name="Chan C."/>
            <person name="Rhodes N."/>
            <person name="Thang M."/>
        </authorList>
    </citation>
    <scope>NUCLEOTIDE SEQUENCE</scope>
</reference>
<evidence type="ECO:0000313" key="9">
    <source>
        <dbReference type="EMBL" id="CAL4790277.1"/>
    </source>
</evidence>
<keyword evidence="9" id="KW-0808">Transferase</keyword>
<dbReference type="InterPro" id="IPR037185">
    <property type="entry name" value="EmrE-like"/>
</dbReference>
<dbReference type="PANTHER" id="PTHR22911:SF6">
    <property type="entry name" value="SOLUTE CARRIER FAMILY 35 MEMBER G1"/>
    <property type="match status" value="1"/>
</dbReference>
<comment type="subcellular location">
    <subcellularLocation>
        <location evidence="1">Membrane</location>
        <topology evidence="1">Multi-pass membrane protein</topology>
    </subcellularLocation>
</comment>
<dbReference type="EMBL" id="CAMXCT020003190">
    <property type="protein sequence ID" value="CAL1156340.1"/>
    <property type="molecule type" value="Genomic_DNA"/>
</dbReference>
<evidence type="ECO:0000256" key="5">
    <source>
        <dbReference type="SAM" id="MobiDB-lite"/>
    </source>
</evidence>
<name>A0A9P1G9V5_9DINO</name>
<dbReference type="GO" id="GO:0016020">
    <property type="term" value="C:membrane"/>
    <property type="evidence" value="ECO:0007669"/>
    <property type="project" value="UniProtKB-SubCell"/>
</dbReference>
<keyword evidence="9" id="KW-0695">RNA-directed DNA polymerase</keyword>
<comment type="caution">
    <text evidence="7">The sequence shown here is derived from an EMBL/GenBank/DDBJ whole genome shotgun (WGS) entry which is preliminary data.</text>
</comment>
<dbReference type="EMBL" id="CAMXCT030003190">
    <property type="protein sequence ID" value="CAL4790277.1"/>
    <property type="molecule type" value="Genomic_DNA"/>
</dbReference>
<feature type="region of interest" description="Disordered" evidence="5">
    <location>
        <begin position="1"/>
        <end position="72"/>
    </location>
</feature>
<dbReference type="Gene3D" id="3.60.10.10">
    <property type="entry name" value="Endonuclease/exonuclease/phosphatase"/>
    <property type="match status" value="1"/>
</dbReference>
<evidence type="ECO:0000313" key="7">
    <source>
        <dbReference type="EMBL" id="CAI4002965.1"/>
    </source>
</evidence>
<dbReference type="InterPro" id="IPR043128">
    <property type="entry name" value="Rev_trsase/Diguanyl_cyclase"/>
</dbReference>
<feature type="compositionally biased region" description="Acidic residues" evidence="5">
    <location>
        <begin position="56"/>
        <end position="65"/>
    </location>
</feature>
<protein>
    <submittedName>
        <fullName evidence="9">LINE-1 reverse transcriptase homolog</fullName>
    </submittedName>
</protein>
<evidence type="ECO:0000256" key="1">
    <source>
        <dbReference type="ARBA" id="ARBA00004141"/>
    </source>
</evidence>
<reference evidence="8" key="2">
    <citation type="submission" date="2024-04" db="EMBL/GenBank/DDBJ databases">
        <authorList>
            <person name="Chen Y."/>
            <person name="Shah S."/>
            <person name="Dougan E. K."/>
            <person name="Thang M."/>
            <person name="Chan C."/>
        </authorList>
    </citation>
    <scope>NUCLEOTIDE SEQUENCE [LARGE SCALE GENOMIC DNA]</scope>
</reference>
<dbReference type="Pfam" id="PF00078">
    <property type="entry name" value="RVT_1"/>
    <property type="match status" value="1"/>
</dbReference>
<gene>
    <name evidence="7" type="ORF">C1SCF055_LOCUS28875</name>
</gene>